<evidence type="ECO:0000256" key="1">
    <source>
        <dbReference type="SAM" id="Phobius"/>
    </source>
</evidence>
<proteinExistence type="predicted"/>
<comment type="caution">
    <text evidence="2">The sequence shown here is derived from an EMBL/GenBank/DDBJ whole genome shotgun (WGS) entry which is preliminary data.</text>
</comment>
<dbReference type="EMBL" id="NEXJ01000100">
    <property type="protein sequence ID" value="PSN89992.1"/>
    <property type="molecule type" value="Genomic_DNA"/>
</dbReference>
<keyword evidence="1" id="KW-1133">Transmembrane helix</keyword>
<keyword evidence="1" id="KW-0812">Transmembrane</keyword>
<name>A0A2R6AUF3_9ARCH</name>
<dbReference type="Proteomes" id="UP000240490">
    <property type="component" value="Unassembled WGS sequence"/>
</dbReference>
<organism evidence="2 3">
    <name type="scientific">Candidatus Marsarchaeota G2 archaeon ECH_B_SAG-M15</name>
    <dbReference type="NCBI Taxonomy" id="1978162"/>
    <lineage>
        <taxon>Archaea</taxon>
        <taxon>Candidatus Marsarchaeota</taxon>
        <taxon>Candidatus Marsarchaeota group 2</taxon>
    </lineage>
</organism>
<feature type="transmembrane region" description="Helical" evidence="1">
    <location>
        <begin position="31"/>
        <end position="48"/>
    </location>
</feature>
<evidence type="ECO:0000313" key="2">
    <source>
        <dbReference type="EMBL" id="PSN89992.1"/>
    </source>
</evidence>
<dbReference type="AlphaFoldDB" id="A0A2R6AUF3"/>
<accession>A0A2R6AUF3</accession>
<gene>
    <name evidence="2" type="ORF">B9Q08_05750</name>
</gene>
<evidence type="ECO:0000313" key="3">
    <source>
        <dbReference type="Proteomes" id="UP000240490"/>
    </source>
</evidence>
<sequence>MVMRSGIFVLGLIVMFAGILAITPTFRTIPIIIAIIGVVIAAVGAVLPKRVSITQTVNQ</sequence>
<protein>
    <submittedName>
        <fullName evidence="2">Uncharacterized protein</fullName>
    </submittedName>
</protein>
<keyword evidence="1" id="KW-0472">Membrane</keyword>
<reference evidence="2 3" key="1">
    <citation type="submission" date="2017-04" db="EMBL/GenBank/DDBJ databases">
        <title>Novel microbial lineages endemic to geothermal iron-oxide mats fill important gaps in the evolutionary history of Archaea.</title>
        <authorList>
            <person name="Jay Z.J."/>
            <person name="Beam J.P."/>
            <person name="Dlakic M."/>
            <person name="Rusch D.B."/>
            <person name="Kozubal M.A."/>
            <person name="Inskeep W.P."/>
        </authorList>
    </citation>
    <scope>NUCLEOTIDE SEQUENCE [LARGE SCALE GENOMIC DNA]</scope>
    <source>
        <strain evidence="2">ECH_B_SAG-M15</strain>
    </source>
</reference>